<protein>
    <recommendedName>
        <fullName evidence="2">DUF632 domain-containing protein</fullName>
    </recommendedName>
</protein>
<keyword evidence="1" id="KW-0812">Transmembrane</keyword>
<dbReference type="Proteomes" id="UP001412067">
    <property type="component" value="Unassembled WGS sequence"/>
</dbReference>
<evidence type="ECO:0000256" key="1">
    <source>
        <dbReference type="SAM" id="Phobius"/>
    </source>
</evidence>
<dbReference type="EMBL" id="JBBWWR010000016">
    <property type="protein sequence ID" value="KAK8947511.1"/>
    <property type="molecule type" value="Genomic_DNA"/>
</dbReference>
<accession>A0ABR2LRP2</accession>
<feature type="domain" description="DUF632" evidence="2">
    <location>
        <begin position="123"/>
        <end position="173"/>
    </location>
</feature>
<keyword evidence="1" id="KW-1133">Transmembrane helix</keyword>
<proteinExistence type="predicted"/>
<keyword evidence="1" id="KW-0472">Membrane</keyword>
<comment type="caution">
    <text evidence="3">The sequence shown here is derived from an EMBL/GenBank/DDBJ whole genome shotgun (WGS) entry which is preliminary data.</text>
</comment>
<evidence type="ECO:0000259" key="2">
    <source>
        <dbReference type="Pfam" id="PF04782"/>
    </source>
</evidence>
<gene>
    <name evidence="3" type="ORF">KSP40_PGU001550</name>
</gene>
<name>A0ABR2LRP2_9ASPA</name>
<dbReference type="Pfam" id="PF04782">
    <property type="entry name" value="DUF632"/>
    <property type="match status" value="1"/>
</dbReference>
<feature type="transmembrane region" description="Helical" evidence="1">
    <location>
        <begin position="28"/>
        <end position="48"/>
    </location>
</feature>
<evidence type="ECO:0000313" key="4">
    <source>
        <dbReference type="Proteomes" id="UP001412067"/>
    </source>
</evidence>
<sequence>MRETKRSHGVRFVAILGGSAAEKKSHRFFISWLFFASFNSLTSAFMVFSKSGIACSRGRWTSLLPERYPWFLLNSRISAVAISKAADGGKSKNEDERAVADNKSQSEDGAKRAVVGVLRLASHRLIRMWKAMLECHQSQIMTISSAYQAKNSMPPSGSTDFSKQAAMNLQDEVLGENPNLHHCLHTKNMLV</sequence>
<reference evidence="3 4" key="1">
    <citation type="journal article" date="2022" name="Nat. Plants">
        <title>Genomes of leafy and leafless Platanthera orchids illuminate the evolution of mycoheterotrophy.</title>
        <authorList>
            <person name="Li M.H."/>
            <person name="Liu K.W."/>
            <person name="Li Z."/>
            <person name="Lu H.C."/>
            <person name="Ye Q.L."/>
            <person name="Zhang D."/>
            <person name="Wang J.Y."/>
            <person name="Li Y.F."/>
            <person name="Zhong Z.M."/>
            <person name="Liu X."/>
            <person name="Yu X."/>
            <person name="Liu D.K."/>
            <person name="Tu X.D."/>
            <person name="Liu B."/>
            <person name="Hao Y."/>
            <person name="Liao X.Y."/>
            <person name="Jiang Y.T."/>
            <person name="Sun W.H."/>
            <person name="Chen J."/>
            <person name="Chen Y.Q."/>
            <person name="Ai Y."/>
            <person name="Zhai J.W."/>
            <person name="Wu S.S."/>
            <person name="Zhou Z."/>
            <person name="Hsiao Y.Y."/>
            <person name="Wu W.L."/>
            <person name="Chen Y.Y."/>
            <person name="Lin Y.F."/>
            <person name="Hsu J.L."/>
            <person name="Li C.Y."/>
            <person name="Wang Z.W."/>
            <person name="Zhao X."/>
            <person name="Zhong W.Y."/>
            <person name="Ma X.K."/>
            <person name="Ma L."/>
            <person name="Huang J."/>
            <person name="Chen G.Z."/>
            <person name="Huang M.Z."/>
            <person name="Huang L."/>
            <person name="Peng D.H."/>
            <person name="Luo Y.B."/>
            <person name="Zou S.Q."/>
            <person name="Chen S.P."/>
            <person name="Lan S."/>
            <person name="Tsai W.C."/>
            <person name="Van de Peer Y."/>
            <person name="Liu Z.J."/>
        </authorList>
    </citation>
    <scope>NUCLEOTIDE SEQUENCE [LARGE SCALE GENOMIC DNA]</scope>
    <source>
        <strain evidence="3">Lor288</strain>
    </source>
</reference>
<evidence type="ECO:0000313" key="3">
    <source>
        <dbReference type="EMBL" id="KAK8947511.1"/>
    </source>
</evidence>
<dbReference type="InterPro" id="IPR006867">
    <property type="entry name" value="DUF632"/>
</dbReference>
<organism evidence="3 4">
    <name type="scientific">Platanthera guangdongensis</name>
    <dbReference type="NCBI Taxonomy" id="2320717"/>
    <lineage>
        <taxon>Eukaryota</taxon>
        <taxon>Viridiplantae</taxon>
        <taxon>Streptophyta</taxon>
        <taxon>Embryophyta</taxon>
        <taxon>Tracheophyta</taxon>
        <taxon>Spermatophyta</taxon>
        <taxon>Magnoliopsida</taxon>
        <taxon>Liliopsida</taxon>
        <taxon>Asparagales</taxon>
        <taxon>Orchidaceae</taxon>
        <taxon>Orchidoideae</taxon>
        <taxon>Orchideae</taxon>
        <taxon>Orchidinae</taxon>
        <taxon>Platanthera</taxon>
    </lineage>
</organism>
<keyword evidence="4" id="KW-1185">Reference proteome</keyword>